<proteinExistence type="predicted"/>
<dbReference type="RefSeq" id="WP_316663356.1">
    <property type="nucleotide sequence ID" value="NZ_JAWHTF010000009.1"/>
</dbReference>
<reference evidence="2 3" key="1">
    <citation type="submission" date="2023-10" db="EMBL/GenBank/DDBJ databases">
        <title>Marimonas sp. nov. isolated from tidal mud flat.</title>
        <authorList>
            <person name="Jaincy N.J."/>
            <person name="Srinivasan S."/>
            <person name="Lee S.-S."/>
        </authorList>
    </citation>
    <scope>NUCLEOTIDE SEQUENCE [LARGE SCALE GENOMIC DNA]</scope>
    <source>
        <strain evidence="2 3">MJ-SS3</strain>
    </source>
</reference>
<keyword evidence="1" id="KW-0472">Membrane</keyword>
<organism evidence="2 3">
    <name type="scientific">Gilvirhabdus luticola</name>
    <dbReference type="NCBI Taxonomy" id="3079858"/>
    <lineage>
        <taxon>Bacteria</taxon>
        <taxon>Pseudomonadati</taxon>
        <taxon>Bacteroidota</taxon>
        <taxon>Flavobacteriia</taxon>
        <taxon>Flavobacteriales</taxon>
        <taxon>Flavobacteriaceae</taxon>
        <taxon>Gilvirhabdus</taxon>
    </lineage>
</organism>
<gene>
    <name evidence="2" type="ORF">RXV94_13740</name>
</gene>
<keyword evidence="1" id="KW-1133">Transmembrane helix</keyword>
<name>A0ABU3U9Z5_9FLAO</name>
<dbReference type="Proteomes" id="UP001268651">
    <property type="component" value="Unassembled WGS sequence"/>
</dbReference>
<accession>A0ABU3U9Z5</accession>
<evidence type="ECO:0000313" key="3">
    <source>
        <dbReference type="Proteomes" id="UP001268651"/>
    </source>
</evidence>
<evidence type="ECO:0000313" key="2">
    <source>
        <dbReference type="EMBL" id="MDU8887229.1"/>
    </source>
</evidence>
<comment type="caution">
    <text evidence="2">The sequence shown here is derived from an EMBL/GenBank/DDBJ whole genome shotgun (WGS) entry which is preliminary data.</text>
</comment>
<keyword evidence="3" id="KW-1185">Reference proteome</keyword>
<feature type="transmembrane region" description="Helical" evidence="1">
    <location>
        <begin position="12"/>
        <end position="29"/>
    </location>
</feature>
<evidence type="ECO:0000256" key="1">
    <source>
        <dbReference type="SAM" id="Phobius"/>
    </source>
</evidence>
<dbReference type="EMBL" id="JAWHTF010000009">
    <property type="protein sequence ID" value="MDU8887229.1"/>
    <property type="molecule type" value="Genomic_DNA"/>
</dbReference>
<protein>
    <submittedName>
        <fullName evidence="2">DUF6090 family protein</fullName>
    </submittedName>
</protein>
<dbReference type="Pfam" id="PF19578">
    <property type="entry name" value="DUF6090"/>
    <property type="match status" value="1"/>
</dbReference>
<dbReference type="InterPro" id="IPR045749">
    <property type="entry name" value="DUF6090"/>
</dbReference>
<sequence>MENKTGKYLKYAIGEIILVVIGILIALQINNWNEQRKSNDLYYSYLLRLKEDFTSIYNSTTDALEIEERLLNLGKLVLDFNLNNKEDVNPLELAIGIDYTAGRQFYNKSSQTWKDLVSTGNLKLIENKQLRNDIGAYNNLANQRDFQIEEWFRFKEQYRDLTRHILKPEERLLIPDNWPNTNVSESGFDDLRSIFNSSLDEIKFKLQEIPELNGVLSDVIITREITTHMMHGELKILNGILDIIEFEISKFK</sequence>
<keyword evidence="1" id="KW-0812">Transmembrane</keyword>